<feature type="transmembrane region" description="Helical" evidence="7">
    <location>
        <begin position="106"/>
        <end position="130"/>
    </location>
</feature>
<evidence type="ECO:0000256" key="6">
    <source>
        <dbReference type="ARBA" id="ARBA00023136"/>
    </source>
</evidence>
<dbReference type="SUPFAM" id="SSF161098">
    <property type="entry name" value="MetI-like"/>
    <property type="match status" value="1"/>
</dbReference>
<feature type="transmembrane region" description="Helical" evidence="7">
    <location>
        <begin position="264"/>
        <end position="283"/>
    </location>
</feature>
<evidence type="ECO:0000256" key="4">
    <source>
        <dbReference type="ARBA" id="ARBA00022692"/>
    </source>
</evidence>
<dbReference type="PANTHER" id="PTHR30043">
    <property type="entry name" value="PHOSPHONATES TRANSPORT SYSTEM PERMEASE PROTEIN"/>
    <property type="match status" value="1"/>
</dbReference>
<feature type="transmembrane region" description="Helical" evidence="7">
    <location>
        <begin position="46"/>
        <end position="67"/>
    </location>
</feature>
<gene>
    <name evidence="10" type="ORF">J2Z32_002028</name>
</gene>
<comment type="caution">
    <text evidence="10">The sequence shown here is derived from an EMBL/GenBank/DDBJ whole genome shotgun (WGS) entry which is preliminary data.</text>
</comment>
<keyword evidence="5 7" id="KW-1133">Transmembrane helix</keyword>
<evidence type="ECO:0000256" key="7">
    <source>
        <dbReference type="RuleBase" id="RU363032"/>
    </source>
</evidence>
<evidence type="ECO:0000256" key="1">
    <source>
        <dbReference type="ARBA" id="ARBA00004651"/>
    </source>
</evidence>
<keyword evidence="11" id="KW-1185">Reference proteome</keyword>
<feature type="transmembrane region" description="Helical" evidence="7">
    <location>
        <begin position="209"/>
        <end position="227"/>
    </location>
</feature>
<evidence type="ECO:0000256" key="2">
    <source>
        <dbReference type="ARBA" id="ARBA00022448"/>
    </source>
</evidence>
<feature type="transmembrane region" description="Helical" evidence="7">
    <location>
        <begin position="151"/>
        <end position="180"/>
    </location>
</feature>
<evidence type="ECO:0000256" key="8">
    <source>
        <dbReference type="SAM" id="MobiDB-lite"/>
    </source>
</evidence>
<dbReference type="Proteomes" id="UP001519272">
    <property type="component" value="Unassembled WGS sequence"/>
</dbReference>
<dbReference type="Pfam" id="PF00528">
    <property type="entry name" value="BPD_transp_1"/>
    <property type="match status" value="1"/>
</dbReference>
<reference evidence="10 11" key="1">
    <citation type="submission" date="2021-03" db="EMBL/GenBank/DDBJ databases">
        <title>Genomic Encyclopedia of Type Strains, Phase IV (KMG-IV): sequencing the most valuable type-strain genomes for metagenomic binning, comparative biology and taxonomic classification.</title>
        <authorList>
            <person name="Goeker M."/>
        </authorList>
    </citation>
    <scope>NUCLEOTIDE SEQUENCE [LARGE SCALE GENOMIC DNA]</scope>
    <source>
        <strain evidence="10 11">DSM 14349</strain>
    </source>
</reference>
<dbReference type="NCBIfam" id="TIGR01097">
    <property type="entry name" value="PhnE"/>
    <property type="match status" value="1"/>
</dbReference>
<dbReference type="PROSITE" id="PS50928">
    <property type="entry name" value="ABC_TM1"/>
    <property type="match status" value="1"/>
</dbReference>
<protein>
    <submittedName>
        <fullName evidence="10">Phosphonate transport system permease protein</fullName>
    </submittedName>
</protein>
<accession>A0ABS4FST7</accession>
<dbReference type="CDD" id="cd06261">
    <property type="entry name" value="TM_PBP2"/>
    <property type="match status" value="1"/>
</dbReference>
<proteinExistence type="inferred from homology"/>
<dbReference type="InterPro" id="IPR035906">
    <property type="entry name" value="MetI-like_sf"/>
</dbReference>
<keyword evidence="2 7" id="KW-0813">Transport</keyword>
<keyword evidence="4 7" id="KW-0812">Transmembrane</keyword>
<name>A0ABS4FST7_9BACL</name>
<organism evidence="10 11">
    <name type="scientific">Paenibacillus turicensis</name>
    <dbReference type="NCBI Taxonomy" id="160487"/>
    <lineage>
        <taxon>Bacteria</taxon>
        <taxon>Bacillati</taxon>
        <taxon>Bacillota</taxon>
        <taxon>Bacilli</taxon>
        <taxon>Bacillales</taxon>
        <taxon>Paenibacillaceae</taxon>
        <taxon>Paenibacillus</taxon>
    </lineage>
</organism>
<comment type="subcellular location">
    <subcellularLocation>
        <location evidence="1 7">Cell membrane</location>
        <topology evidence="1 7">Multi-pass membrane protein</topology>
    </subcellularLocation>
</comment>
<evidence type="ECO:0000259" key="9">
    <source>
        <dbReference type="PROSITE" id="PS50928"/>
    </source>
</evidence>
<feature type="compositionally biased region" description="Low complexity" evidence="8">
    <location>
        <begin position="17"/>
        <end position="28"/>
    </location>
</feature>
<dbReference type="EMBL" id="JAGGKG010000008">
    <property type="protein sequence ID" value="MBP1905398.1"/>
    <property type="molecule type" value="Genomic_DNA"/>
</dbReference>
<keyword evidence="6 7" id="KW-0472">Membrane</keyword>
<feature type="domain" description="ABC transmembrane type-1" evidence="9">
    <location>
        <begin position="99"/>
        <end position="282"/>
    </location>
</feature>
<evidence type="ECO:0000256" key="5">
    <source>
        <dbReference type="ARBA" id="ARBA00022989"/>
    </source>
</evidence>
<dbReference type="PANTHER" id="PTHR30043:SF1">
    <property type="entry name" value="ABC TRANSPORT SYSTEM PERMEASE PROTEIN P69"/>
    <property type="match status" value="1"/>
</dbReference>
<feature type="transmembrane region" description="Helical" evidence="7">
    <location>
        <begin position="234"/>
        <end position="252"/>
    </location>
</feature>
<dbReference type="InterPro" id="IPR005769">
    <property type="entry name" value="PhnE/PtxC"/>
</dbReference>
<comment type="similarity">
    <text evidence="7">Belongs to the binding-protein-dependent transport system permease family.</text>
</comment>
<dbReference type="Gene3D" id="1.10.3720.10">
    <property type="entry name" value="MetI-like"/>
    <property type="match status" value="1"/>
</dbReference>
<evidence type="ECO:0000256" key="3">
    <source>
        <dbReference type="ARBA" id="ARBA00022475"/>
    </source>
</evidence>
<dbReference type="InterPro" id="IPR000515">
    <property type="entry name" value="MetI-like"/>
</dbReference>
<feature type="region of interest" description="Disordered" evidence="8">
    <location>
        <begin position="1"/>
        <end position="37"/>
    </location>
</feature>
<evidence type="ECO:0000313" key="10">
    <source>
        <dbReference type="EMBL" id="MBP1905398.1"/>
    </source>
</evidence>
<sequence length="290" mass="31915">MSSPTEMQADSFRTRSSDNYNSNSDPNLSPNPSPIRPTRPSRTKHYFTFALLVVLLWGSGIQTKVSFSELWLGLPNMFDLLKQMVPPNWGYFVRISSAMLDTLRMAVVGTTLGAIMAIPVALLSASNVVTRKYIYYPIRFMLNLIRTIPDLLLAAIFVAIFGLGALPGIFALAVFSLGLIAKLTYEALETIDAGPLEAMTAVGANKLQLILYGVVPQIQAHFVSYVLYTFEINVRAAAILGFVGAGGIGHYYEVTLGFLEYDKTSSIIVFTLVIVLIIDYISAKLREKLL</sequence>
<evidence type="ECO:0000313" key="11">
    <source>
        <dbReference type="Proteomes" id="UP001519272"/>
    </source>
</evidence>
<keyword evidence="3" id="KW-1003">Cell membrane</keyword>